<dbReference type="EMBL" id="MN741009">
    <property type="protein sequence ID" value="QHU22515.1"/>
    <property type="molecule type" value="Genomic_DNA"/>
</dbReference>
<evidence type="ECO:0000313" key="1">
    <source>
        <dbReference type="EMBL" id="QHU22515.1"/>
    </source>
</evidence>
<protein>
    <submittedName>
        <fullName evidence="1">Uncharacterized protein</fullName>
    </submittedName>
</protein>
<accession>A0A6C0KX21</accession>
<reference evidence="1" key="1">
    <citation type="journal article" date="2020" name="Nature">
        <title>Giant virus diversity and host interactions through global metagenomics.</title>
        <authorList>
            <person name="Schulz F."/>
            <person name="Roux S."/>
            <person name="Paez-Espino D."/>
            <person name="Jungbluth S."/>
            <person name="Walsh D.A."/>
            <person name="Denef V.J."/>
            <person name="McMahon K.D."/>
            <person name="Konstantinidis K.T."/>
            <person name="Eloe-Fadrosh E.A."/>
            <person name="Kyrpides N.C."/>
            <person name="Woyke T."/>
        </authorList>
    </citation>
    <scope>NUCLEOTIDE SEQUENCE</scope>
    <source>
        <strain evidence="1">GVMAG-S-ERX555907-102</strain>
    </source>
</reference>
<dbReference type="AlphaFoldDB" id="A0A6C0KX21"/>
<sequence length="78" mass="9060">MTVSGKNKRILKYVNEKTKMERRLVVGPKGGVSYKSPNSKTRRYVSSICRKASCSKTFWNEVKRQATYKKTAQTRKKK</sequence>
<name>A0A6C0KX21_9ZZZZ</name>
<proteinExistence type="predicted"/>
<organism evidence="1">
    <name type="scientific">viral metagenome</name>
    <dbReference type="NCBI Taxonomy" id="1070528"/>
    <lineage>
        <taxon>unclassified sequences</taxon>
        <taxon>metagenomes</taxon>
        <taxon>organismal metagenomes</taxon>
    </lineage>
</organism>